<dbReference type="AlphaFoldDB" id="A0A285JAI4"/>
<feature type="region of interest" description="Disordered" evidence="1">
    <location>
        <begin position="1"/>
        <end position="30"/>
    </location>
</feature>
<sequence>MFWSPFTRQPWYADNPRRGHPQRGLSSTGRQAVGFQTSWLASYISRRMAGTS</sequence>
<dbReference type="EMBL" id="OBDY01000018">
    <property type="protein sequence ID" value="SNY57275.1"/>
    <property type="molecule type" value="Genomic_DNA"/>
</dbReference>
<name>A0A285JAI4_9ACTN</name>
<protein>
    <submittedName>
        <fullName evidence="2">Uncharacterized protein</fullName>
    </submittedName>
</protein>
<proteinExistence type="predicted"/>
<reference evidence="2 3" key="1">
    <citation type="submission" date="2017-09" db="EMBL/GenBank/DDBJ databases">
        <authorList>
            <person name="Ehlers B."/>
            <person name="Leendertz F.H."/>
        </authorList>
    </citation>
    <scope>NUCLEOTIDE SEQUENCE [LARGE SCALE GENOMIC DNA]</scope>
    <source>
        <strain evidence="2 3">CGMCC 4.6857</strain>
    </source>
</reference>
<evidence type="ECO:0000313" key="2">
    <source>
        <dbReference type="EMBL" id="SNY57275.1"/>
    </source>
</evidence>
<dbReference type="Proteomes" id="UP000219612">
    <property type="component" value="Unassembled WGS sequence"/>
</dbReference>
<gene>
    <name evidence="2" type="ORF">SAMN05421748_11888</name>
</gene>
<accession>A0A285JAI4</accession>
<evidence type="ECO:0000313" key="3">
    <source>
        <dbReference type="Proteomes" id="UP000219612"/>
    </source>
</evidence>
<keyword evidence="3" id="KW-1185">Reference proteome</keyword>
<evidence type="ECO:0000256" key="1">
    <source>
        <dbReference type="SAM" id="MobiDB-lite"/>
    </source>
</evidence>
<organism evidence="2 3">
    <name type="scientific">Paractinoplanes atraurantiacus</name>
    <dbReference type="NCBI Taxonomy" id="1036182"/>
    <lineage>
        <taxon>Bacteria</taxon>
        <taxon>Bacillati</taxon>
        <taxon>Actinomycetota</taxon>
        <taxon>Actinomycetes</taxon>
        <taxon>Micromonosporales</taxon>
        <taxon>Micromonosporaceae</taxon>
        <taxon>Paractinoplanes</taxon>
    </lineage>
</organism>